<dbReference type="InterPro" id="IPR025319">
    <property type="entry name" value="DUF4224"/>
</dbReference>
<dbReference type="KEGG" id="hhk:HH1059_13770"/>
<feature type="domain" description="DUF4224" evidence="1">
    <location>
        <begin position="10"/>
        <end position="52"/>
    </location>
</feature>
<dbReference type="Proteomes" id="UP000218890">
    <property type="component" value="Chromosome"/>
</dbReference>
<accession>A0A2Z6EZJ0</accession>
<evidence type="ECO:0000313" key="2">
    <source>
        <dbReference type="EMBL" id="BBE11062.1"/>
    </source>
</evidence>
<dbReference type="EMBL" id="AP017372">
    <property type="protein sequence ID" value="BBE11062.1"/>
    <property type="molecule type" value="Genomic_DNA"/>
</dbReference>
<gene>
    <name evidence="2" type="ORF">HH1059_13770</name>
    <name evidence="3" type="ORF">HH1059_14100</name>
</gene>
<reference evidence="4" key="1">
    <citation type="submission" date="2016-02" db="EMBL/GenBank/DDBJ databases">
        <title>Halorhodospira halochloris DSM-1059 complete genome sequence.</title>
        <authorList>
            <person name="Tsukatani Y."/>
        </authorList>
    </citation>
    <scope>NUCLEOTIDE SEQUENCE [LARGE SCALE GENOMIC DNA]</scope>
    <source>
        <strain evidence="4">DSM-1059</strain>
    </source>
</reference>
<protein>
    <recommendedName>
        <fullName evidence="1">DUF4224 domain-containing protein</fullName>
    </recommendedName>
</protein>
<reference evidence="3" key="2">
    <citation type="submission" date="2016-02" db="EMBL/GenBank/DDBJ databases">
        <title>Halorhodospira halochloris DSM-1059 complete genome, version 2.</title>
        <authorList>
            <person name="Tsukatani Y."/>
        </authorList>
    </citation>
    <scope>NUCLEOTIDE SEQUENCE</scope>
    <source>
        <strain evidence="3">DSM 1059</strain>
    </source>
</reference>
<name>A0A2Z6EZJ0_HALHR</name>
<dbReference type="KEGG" id="hhk:HH1059_14100"/>
<organism evidence="3 4">
    <name type="scientific">Halorhodospira halochloris</name>
    <name type="common">Ectothiorhodospira halochloris</name>
    <dbReference type="NCBI Taxonomy" id="1052"/>
    <lineage>
        <taxon>Bacteria</taxon>
        <taxon>Pseudomonadati</taxon>
        <taxon>Pseudomonadota</taxon>
        <taxon>Gammaproteobacteria</taxon>
        <taxon>Chromatiales</taxon>
        <taxon>Ectothiorhodospiraceae</taxon>
        <taxon>Halorhodospira</taxon>
    </lineage>
</organism>
<dbReference type="RefSeq" id="WP_096409491.1">
    <property type="nucleotide sequence ID" value="NZ_JAJNRA010000013.1"/>
</dbReference>
<sequence length="72" mass="8363">MEFVPEDEMLLTDREIRQLTGRKRFAAQCRALGRMGLPHDRDPDGRPLVLREVVMERLGGEKPSQEWEPGRC</sequence>
<dbReference type="EMBL" id="AP017372">
    <property type="protein sequence ID" value="BBE11075.1"/>
    <property type="molecule type" value="Genomic_DNA"/>
</dbReference>
<proteinExistence type="predicted"/>
<dbReference type="OrthoDB" id="6059012at2"/>
<evidence type="ECO:0000313" key="3">
    <source>
        <dbReference type="EMBL" id="BBE11075.1"/>
    </source>
</evidence>
<dbReference type="Pfam" id="PF13986">
    <property type="entry name" value="DUF4224"/>
    <property type="match status" value="1"/>
</dbReference>
<dbReference type="AlphaFoldDB" id="A0A2Z6EZJ0"/>
<evidence type="ECO:0000313" key="4">
    <source>
        <dbReference type="Proteomes" id="UP000218890"/>
    </source>
</evidence>
<evidence type="ECO:0000259" key="1">
    <source>
        <dbReference type="Pfam" id="PF13986"/>
    </source>
</evidence>
<keyword evidence="4" id="KW-1185">Reference proteome</keyword>